<dbReference type="EMBL" id="JAFDVH010000005">
    <property type="protein sequence ID" value="KAG7477457.1"/>
    <property type="molecule type" value="Genomic_DNA"/>
</dbReference>
<gene>
    <name evidence="2" type="ORF">MATL_G00069790</name>
</gene>
<feature type="compositionally biased region" description="Low complexity" evidence="1">
    <location>
        <begin position="1"/>
        <end position="11"/>
    </location>
</feature>
<reference evidence="2" key="1">
    <citation type="submission" date="2021-01" db="EMBL/GenBank/DDBJ databases">
        <authorList>
            <person name="Zahm M."/>
            <person name="Roques C."/>
            <person name="Cabau C."/>
            <person name="Klopp C."/>
            <person name="Donnadieu C."/>
            <person name="Jouanno E."/>
            <person name="Lampietro C."/>
            <person name="Louis A."/>
            <person name="Herpin A."/>
            <person name="Echchiki A."/>
            <person name="Berthelot C."/>
            <person name="Parey E."/>
            <person name="Roest-Crollius H."/>
            <person name="Braasch I."/>
            <person name="Postlethwait J."/>
            <person name="Bobe J."/>
            <person name="Montfort J."/>
            <person name="Bouchez O."/>
            <person name="Begum T."/>
            <person name="Mejri S."/>
            <person name="Adams A."/>
            <person name="Chen W.-J."/>
            <person name="Guiguen Y."/>
        </authorList>
    </citation>
    <scope>NUCLEOTIDE SEQUENCE</scope>
    <source>
        <strain evidence="2">YG-15Mar2019-1</strain>
        <tissue evidence="2">Brain</tissue>
    </source>
</reference>
<evidence type="ECO:0000256" key="1">
    <source>
        <dbReference type="SAM" id="MobiDB-lite"/>
    </source>
</evidence>
<evidence type="ECO:0000313" key="2">
    <source>
        <dbReference type="EMBL" id="KAG7477457.1"/>
    </source>
</evidence>
<feature type="region of interest" description="Disordered" evidence="1">
    <location>
        <begin position="1"/>
        <end position="26"/>
    </location>
</feature>
<keyword evidence="3" id="KW-1185">Reference proteome</keyword>
<name>A0A9D3TBU3_MEGAT</name>
<evidence type="ECO:0000313" key="3">
    <source>
        <dbReference type="Proteomes" id="UP001046870"/>
    </source>
</evidence>
<dbReference type="AlphaFoldDB" id="A0A9D3TBU3"/>
<accession>A0A9D3TBU3</accession>
<comment type="caution">
    <text evidence="2">The sequence shown here is derived from an EMBL/GenBank/DDBJ whole genome shotgun (WGS) entry which is preliminary data.</text>
</comment>
<dbReference type="Proteomes" id="UP001046870">
    <property type="component" value="Chromosome 5"/>
</dbReference>
<organism evidence="2 3">
    <name type="scientific">Megalops atlanticus</name>
    <name type="common">Tarpon</name>
    <name type="synonym">Clupea gigantea</name>
    <dbReference type="NCBI Taxonomy" id="7932"/>
    <lineage>
        <taxon>Eukaryota</taxon>
        <taxon>Metazoa</taxon>
        <taxon>Chordata</taxon>
        <taxon>Craniata</taxon>
        <taxon>Vertebrata</taxon>
        <taxon>Euteleostomi</taxon>
        <taxon>Actinopterygii</taxon>
        <taxon>Neopterygii</taxon>
        <taxon>Teleostei</taxon>
        <taxon>Elopiformes</taxon>
        <taxon>Megalopidae</taxon>
        <taxon>Megalops</taxon>
    </lineage>
</organism>
<sequence length="67" mass="7463">MPNNPNEPIEPNELDQARGNAAHSSPGPVLCCCHRRRSAGLMKIEATWFEENNRLWTSLLVTPDSCS</sequence>
<protein>
    <submittedName>
        <fullName evidence="2">Uncharacterized protein</fullName>
    </submittedName>
</protein>
<proteinExistence type="predicted"/>